<gene>
    <name evidence="1" type="ORF">DMAD_05848</name>
</gene>
<accession>A0AAU9FP14</accession>
<sequence length="208" mass="24416">MQVESSKLELRQICVEICAMAGTWYHYIKIGRETMSHFSGVRLHILDLENRLTNISNERLLRAADREIRTKYDRLSYPIAAMKTYLEQLRKVRDRICTFLSRTRMFMDDEIVEKYDITPILSTPQVLEILEFLRSRYDAEWEVKEMVVMSLEDVNSAYEIEVLVKAWGDCRHANGEEFVQKLSAFWIAVLDGILPEPNPIHILTQESI</sequence>
<name>A0AAU9FP14_DROMD</name>
<evidence type="ECO:0000313" key="2">
    <source>
        <dbReference type="Proteomes" id="UP001500889"/>
    </source>
</evidence>
<dbReference type="Proteomes" id="UP001500889">
    <property type="component" value="Chromosome J"/>
</dbReference>
<organism evidence="1 2">
    <name type="scientific">Drosophila madeirensis</name>
    <name type="common">Fruit fly</name>
    <dbReference type="NCBI Taxonomy" id="30013"/>
    <lineage>
        <taxon>Eukaryota</taxon>
        <taxon>Metazoa</taxon>
        <taxon>Ecdysozoa</taxon>
        <taxon>Arthropoda</taxon>
        <taxon>Hexapoda</taxon>
        <taxon>Insecta</taxon>
        <taxon>Pterygota</taxon>
        <taxon>Neoptera</taxon>
        <taxon>Endopterygota</taxon>
        <taxon>Diptera</taxon>
        <taxon>Brachycera</taxon>
        <taxon>Muscomorpha</taxon>
        <taxon>Ephydroidea</taxon>
        <taxon>Drosophilidae</taxon>
        <taxon>Drosophila</taxon>
        <taxon>Sophophora</taxon>
    </lineage>
</organism>
<proteinExistence type="predicted"/>
<evidence type="ECO:0000313" key="1">
    <source>
        <dbReference type="EMBL" id="BFF97432.1"/>
    </source>
</evidence>
<dbReference type="EMBL" id="AP029265">
    <property type="protein sequence ID" value="BFF97432.1"/>
    <property type="molecule type" value="Genomic_DNA"/>
</dbReference>
<keyword evidence="2" id="KW-1185">Reference proteome</keyword>
<reference evidence="1 2" key="1">
    <citation type="submission" date="2024-02" db="EMBL/GenBank/DDBJ databases">
        <title>A chromosome-level genome assembly of Drosophila madeirensis, a fruit fly species endemic to Madeira island.</title>
        <authorList>
            <person name="Tomihara K."/>
            <person name="Llopart A."/>
            <person name="Yamamoto D."/>
        </authorList>
    </citation>
    <scope>NUCLEOTIDE SEQUENCE [LARGE SCALE GENOMIC DNA]</scope>
    <source>
        <strain evidence="1 2">RF1</strain>
    </source>
</reference>
<dbReference type="AlphaFoldDB" id="A0AAU9FP14"/>
<protein>
    <submittedName>
        <fullName evidence="1">Uncharacterized protein</fullName>
    </submittedName>
</protein>